<dbReference type="PANTHER" id="PTHR43130:SF3">
    <property type="entry name" value="HTH-TYPE TRANSCRIPTIONAL REGULATOR RV1931C"/>
    <property type="match status" value="1"/>
</dbReference>
<dbReference type="InterPro" id="IPR002818">
    <property type="entry name" value="DJ-1/PfpI"/>
</dbReference>
<sequence length="197" mass="21311">MERLVSILLFEGIELLDFSGPFEVFSACNKSRGKELFSINTVADSKLPLKTANGLKVMADFDFLDCPQPDILVVPGGQGARKAMQHSATLDFVASTTEKAEFCLSICTGALILACAGLLENQKATTFHGAFDLLASVAPRTRLLPGVRFVDNGRIITSAGIAAGMDATLYLIGKILDHKAAREAAEYMEYPWQPQRP</sequence>
<protein>
    <submittedName>
        <fullName evidence="2">AraC family transcriptional regulator</fullName>
    </submittedName>
</protein>
<dbReference type="PATRIC" id="fig|1429043.3.peg.1993"/>
<dbReference type="EMBL" id="AZAC01000011">
    <property type="protein sequence ID" value="KIX14211.1"/>
    <property type="molecule type" value="Genomic_DNA"/>
</dbReference>
<dbReference type="Pfam" id="PF01965">
    <property type="entry name" value="DJ-1_PfpI"/>
    <property type="match status" value="1"/>
</dbReference>
<accession>A0A0D2JEW1</accession>
<dbReference type="InterPro" id="IPR029062">
    <property type="entry name" value="Class_I_gatase-like"/>
</dbReference>
<dbReference type="InParanoid" id="A0A0D2JEW1"/>
<name>A0A0D2JEW1_9BACT</name>
<evidence type="ECO:0000313" key="2">
    <source>
        <dbReference type="EMBL" id="KIX14211.1"/>
    </source>
</evidence>
<dbReference type="OrthoDB" id="9798003at2"/>
<keyword evidence="3" id="KW-1185">Reference proteome</keyword>
<evidence type="ECO:0000313" key="3">
    <source>
        <dbReference type="Proteomes" id="UP000032233"/>
    </source>
</evidence>
<dbReference type="PANTHER" id="PTHR43130">
    <property type="entry name" value="ARAC-FAMILY TRANSCRIPTIONAL REGULATOR"/>
    <property type="match status" value="1"/>
</dbReference>
<proteinExistence type="predicted"/>
<dbReference type="STRING" id="1429043.X474_09415"/>
<dbReference type="CDD" id="cd03139">
    <property type="entry name" value="GATase1_PfpI_2"/>
    <property type="match status" value="1"/>
</dbReference>
<dbReference type="Proteomes" id="UP000032233">
    <property type="component" value="Unassembled WGS sequence"/>
</dbReference>
<evidence type="ECO:0000259" key="1">
    <source>
        <dbReference type="Pfam" id="PF01965"/>
    </source>
</evidence>
<dbReference type="AlphaFoldDB" id="A0A0D2JEW1"/>
<dbReference type="SUPFAM" id="SSF52317">
    <property type="entry name" value="Class I glutamine amidotransferase-like"/>
    <property type="match status" value="1"/>
</dbReference>
<gene>
    <name evidence="2" type="ORF">X474_09415</name>
</gene>
<feature type="domain" description="DJ-1/PfpI" evidence="1">
    <location>
        <begin position="5"/>
        <end position="169"/>
    </location>
</feature>
<organism evidence="2 3">
    <name type="scientific">Dethiosulfatarculus sandiegensis</name>
    <dbReference type="NCBI Taxonomy" id="1429043"/>
    <lineage>
        <taxon>Bacteria</taxon>
        <taxon>Pseudomonadati</taxon>
        <taxon>Thermodesulfobacteriota</taxon>
        <taxon>Desulfarculia</taxon>
        <taxon>Desulfarculales</taxon>
        <taxon>Desulfarculaceae</taxon>
        <taxon>Dethiosulfatarculus</taxon>
    </lineage>
</organism>
<dbReference type="InterPro" id="IPR052158">
    <property type="entry name" value="INH-QAR"/>
</dbReference>
<dbReference type="Gene3D" id="3.40.50.880">
    <property type="match status" value="1"/>
</dbReference>
<comment type="caution">
    <text evidence="2">The sequence shown here is derived from an EMBL/GenBank/DDBJ whole genome shotgun (WGS) entry which is preliminary data.</text>
</comment>
<reference evidence="2 3" key="1">
    <citation type="submission" date="2013-11" db="EMBL/GenBank/DDBJ databases">
        <title>Metagenomic analysis of a methanogenic consortium involved in long chain n-alkane degradation.</title>
        <authorList>
            <person name="Davidova I.A."/>
            <person name="Callaghan A.V."/>
            <person name="Wawrik B."/>
            <person name="Pruitt S."/>
            <person name="Marks C."/>
            <person name="Duncan K.E."/>
            <person name="Suflita J.M."/>
        </authorList>
    </citation>
    <scope>NUCLEOTIDE SEQUENCE [LARGE SCALE GENOMIC DNA]</scope>
    <source>
        <strain evidence="2 3">SPR</strain>
    </source>
</reference>
<dbReference type="RefSeq" id="WP_044348115.1">
    <property type="nucleotide sequence ID" value="NZ_AZAC01000011.1"/>
</dbReference>